<feature type="region of interest" description="Disordered" evidence="1">
    <location>
        <begin position="1"/>
        <end position="203"/>
    </location>
</feature>
<name>A0ABM3QAV3_ACIJB</name>
<keyword evidence="2" id="KW-1185">Reference proteome</keyword>
<proteinExistence type="predicted"/>
<gene>
    <name evidence="3" type="primary">LOC128316156</name>
</gene>
<evidence type="ECO:0000256" key="1">
    <source>
        <dbReference type="SAM" id="MobiDB-lite"/>
    </source>
</evidence>
<sequence>MELSRDNSSGTGPSALGKRHGRATRVSPDTSAAQSRREPLPPHGDVGRGRSGRRDSQPDRTAGFPEPRLVCQGGGNRGEGETARRSGITALYGPSGQPDPEKAEESRLHAPPCRAPKPHAGDPLPVPQPQHARARLPSRGPAHLGRTGRPRERSRAQARRSGLAASSPLTKRSQAPVPRLGRREGGREGNSEGGRGGGERWRNRLRRLYRRGRFSVTREIPPTPPARPAEGRLNFAPPQAALSARQRLNQSQYPACRLPAPSPSAGKGGEPLTFSTPLLAGSFPNSTPPIGDELLNPTPKPQHYWRKQGSSSRLIGGLHTSRPVRAQPQAQQVGSRPRRSSHWKATPGSLAAPGRD</sequence>
<dbReference type="Proteomes" id="UP001652583">
    <property type="component" value="Chromosome B3"/>
</dbReference>
<feature type="compositionally biased region" description="Basic and acidic residues" evidence="1">
    <location>
        <begin position="181"/>
        <end position="190"/>
    </location>
</feature>
<feature type="compositionally biased region" description="Basic and acidic residues" evidence="1">
    <location>
        <begin position="99"/>
        <end position="108"/>
    </location>
</feature>
<organism evidence="2 3">
    <name type="scientific">Acinonyx jubatus</name>
    <name type="common">Cheetah</name>
    <dbReference type="NCBI Taxonomy" id="32536"/>
    <lineage>
        <taxon>Eukaryota</taxon>
        <taxon>Metazoa</taxon>
        <taxon>Chordata</taxon>
        <taxon>Craniata</taxon>
        <taxon>Vertebrata</taxon>
        <taxon>Euteleostomi</taxon>
        <taxon>Mammalia</taxon>
        <taxon>Eutheria</taxon>
        <taxon>Laurasiatheria</taxon>
        <taxon>Carnivora</taxon>
        <taxon>Feliformia</taxon>
        <taxon>Felidae</taxon>
        <taxon>Felinae</taxon>
        <taxon>Acinonyx</taxon>
    </lineage>
</organism>
<feature type="region of interest" description="Disordered" evidence="1">
    <location>
        <begin position="242"/>
        <end position="356"/>
    </location>
</feature>
<feature type="compositionally biased region" description="Polar residues" evidence="1">
    <location>
        <begin position="1"/>
        <end position="12"/>
    </location>
</feature>
<accession>A0ABM3QAV3</accession>
<evidence type="ECO:0000313" key="2">
    <source>
        <dbReference type="Proteomes" id="UP001652583"/>
    </source>
</evidence>
<feature type="compositionally biased region" description="Basic and acidic residues" evidence="1">
    <location>
        <begin position="35"/>
        <end position="58"/>
    </location>
</feature>
<reference evidence="3" key="1">
    <citation type="submission" date="2025-08" db="UniProtKB">
        <authorList>
            <consortium name="RefSeq"/>
        </authorList>
    </citation>
    <scope>IDENTIFICATION</scope>
    <source>
        <tissue evidence="3">Blood</tissue>
    </source>
</reference>
<dbReference type="GeneID" id="128316156"/>
<evidence type="ECO:0000313" key="3">
    <source>
        <dbReference type="RefSeq" id="XP_053081057.1"/>
    </source>
</evidence>
<protein>
    <submittedName>
        <fullName evidence="3">Dapper homolog 3-like</fullName>
    </submittedName>
</protein>
<dbReference type="RefSeq" id="XP_053081057.1">
    <property type="nucleotide sequence ID" value="XM_053225082.1"/>
</dbReference>